<dbReference type="AlphaFoldDB" id="A0A1T5IMD6"/>
<dbReference type="OrthoDB" id="5118683at2"/>
<proteinExistence type="predicted"/>
<name>A0A1T5IMD6_9MICO</name>
<reference evidence="1 2" key="1">
    <citation type="submission" date="2017-02" db="EMBL/GenBank/DDBJ databases">
        <authorList>
            <person name="Peterson S.W."/>
        </authorList>
    </citation>
    <scope>NUCLEOTIDE SEQUENCE [LARGE SCALE GENOMIC DNA]</scope>
    <source>
        <strain evidence="1 2">VKM Ac-2059</strain>
    </source>
</reference>
<evidence type="ECO:0000313" key="1">
    <source>
        <dbReference type="EMBL" id="SKC40168.1"/>
    </source>
</evidence>
<organism evidence="1 2">
    <name type="scientific">Okibacterium fritillariae</name>
    <dbReference type="NCBI Taxonomy" id="123320"/>
    <lineage>
        <taxon>Bacteria</taxon>
        <taxon>Bacillati</taxon>
        <taxon>Actinomycetota</taxon>
        <taxon>Actinomycetes</taxon>
        <taxon>Micrococcales</taxon>
        <taxon>Microbacteriaceae</taxon>
        <taxon>Okibacterium</taxon>
    </lineage>
</organism>
<sequence length="100" mass="11065">MTEMPASTALAAELVPTSRPKVLVFLRWLPSLVGAFFFGDATGATWKGTDIVVRRADTGRDVLRMGGLDVEEADHLIALVRADLDTHTVESFLDEWRHRA</sequence>
<accession>A0A1T5IMD6</accession>
<dbReference type="EMBL" id="FUZP01000001">
    <property type="protein sequence ID" value="SKC40168.1"/>
    <property type="molecule type" value="Genomic_DNA"/>
</dbReference>
<dbReference type="Proteomes" id="UP000190857">
    <property type="component" value="Unassembled WGS sequence"/>
</dbReference>
<evidence type="ECO:0000313" key="2">
    <source>
        <dbReference type="Proteomes" id="UP000190857"/>
    </source>
</evidence>
<protein>
    <submittedName>
        <fullName evidence="1">Uncharacterized protein</fullName>
    </submittedName>
</protein>
<gene>
    <name evidence="1" type="ORF">SAMN06309945_0608</name>
</gene>
<keyword evidence="2" id="KW-1185">Reference proteome</keyword>
<dbReference type="RefSeq" id="WP_079726812.1">
    <property type="nucleotide sequence ID" value="NZ_FUZP01000001.1"/>
</dbReference>